<dbReference type="HOGENOM" id="CLU_1540044_0_0_1"/>
<dbReference type="AlphaFoldDB" id="M7T8L0"/>
<evidence type="ECO:0000313" key="1">
    <source>
        <dbReference type="EMBL" id="EMR63000.1"/>
    </source>
</evidence>
<protein>
    <submittedName>
        <fullName evidence="1">Uncharacterized protein</fullName>
    </submittedName>
</protein>
<dbReference type="EMBL" id="KB707324">
    <property type="protein sequence ID" value="EMR63000.1"/>
    <property type="molecule type" value="Genomic_DNA"/>
</dbReference>
<dbReference type="Proteomes" id="UP000012174">
    <property type="component" value="Unassembled WGS sequence"/>
</dbReference>
<dbReference type="OrthoDB" id="4748465at2759"/>
<dbReference type="KEGG" id="ela:UCREL1_10057"/>
<proteinExistence type="predicted"/>
<keyword evidence="2" id="KW-1185">Reference proteome</keyword>
<evidence type="ECO:0000313" key="2">
    <source>
        <dbReference type="Proteomes" id="UP000012174"/>
    </source>
</evidence>
<sequence length="174" mass="20386">MVTTEEFKKQMEDMRDQLKQILSGGNTRSKDVDERMDLWTQLQFIKWNPSKQSALDHVVEFRYLIRRAGEAQMPTNPTQQVTMFINSIQDQDGGEWKARMRRKLRQEPDATINQVCEDFIAHRGIQKGGQSHSIDKKQPLWNEDFQLLCPNCGKYGYHLPKNCTKKKVKDDAKK</sequence>
<accession>M7T8L0</accession>
<organism evidence="1 2">
    <name type="scientific">Eutypa lata (strain UCR-EL1)</name>
    <name type="common">Grapevine dieback disease fungus</name>
    <name type="synonym">Eutypa armeniacae</name>
    <dbReference type="NCBI Taxonomy" id="1287681"/>
    <lineage>
        <taxon>Eukaryota</taxon>
        <taxon>Fungi</taxon>
        <taxon>Dikarya</taxon>
        <taxon>Ascomycota</taxon>
        <taxon>Pezizomycotina</taxon>
        <taxon>Sordariomycetes</taxon>
        <taxon>Xylariomycetidae</taxon>
        <taxon>Xylariales</taxon>
        <taxon>Diatrypaceae</taxon>
        <taxon>Eutypa</taxon>
    </lineage>
</organism>
<name>M7T8L0_EUTLA</name>
<reference evidence="2" key="1">
    <citation type="journal article" date="2013" name="Genome Announc.">
        <title>Draft genome sequence of the grapevine dieback fungus Eutypa lata UCR-EL1.</title>
        <authorList>
            <person name="Blanco-Ulate B."/>
            <person name="Rolshausen P.E."/>
            <person name="Cantu D."/>
        </authorList>
    </citation>
    <scope>NUCLEOTIDE SEQUENCE [LARGE SCALE GENOMIC DNA]</scope>
    <source>
        <strain evidence="2">UCR-EL1</strain>
    </source>
</reference>
<gene>
    <name evidence="1" type="ORF">UCREL1_10057</name>
</gene>